<dbReference type="InterPro" id="IPR046335">
    <property type="entry name" value="LacI/GalR-like_sensor"/>
</dbReference>
<evidence type="ECO:0000313" key="6">
    <source>
        <dbReference type="Proteomes" id="UP001597403"/>
    </source>
</evidence>
<evidence type="ECO:0000259" key="4">
    <source>
        <dbReference type="PROSITE" id="PS50932"/>
    </source>
</evidence>
<gene>
    <name evidence="5" type="ORF">ACFSGI_05280</name>
</gene>
<dbReference type="GO" id="GO:0003677">
    <property type="term" value="F:DNA binding"/>
    <property type="evidence" value="ECO:0007669"/>
    <property type="project" value="UniProtKB-KW"/>
</dbReference>
<dbReference type="InterPro" id="IPR028082">
    <property type="entry name" value="Peripla_BP_I"/>
</dbReference>
<evidence type="ECO:0000256" key="1">
    <source>
        <dbReference type="ARBA" id="ARBA00023015"/>
    </source>
</evidence>
<dbReference type="CDD" id="cd01392">
    <property type="entry name" value="HTH_LacI"/>
    <property type="match status" value="1"/>
</dbReference>
<name>A0ABW4UQK1_9BACL</name>
<organism evidence="5 6">
    <name type="scientific">Paenibacillus nicotianae</name>
    <dbReference type="NCBI Taxonomy" id="1526551"/>
    <lineage>
        <taxon>Bacteria</taxon>
        <taxon>Bacillati</taxon>
        <taxon>Bacillota</taxon>
        <taxon>Bacilli</taxon>
        <taxon>Bacillales</taxon>
        <taxon>Paenibacillaceae</taxon>
        <taxon>Paenibacillus</taxon>
    </lineage>
</organism>
<dbReference type="EMBL" id="JBHUGF010000010">
    <property type="protein sequence ID" value="MFD1989361.1"/>
    <property type="molecule type" value="Genomic_DNA"/>
</dbReference>
<dbReference type="PANTHER" id="PTHR30146:SF109">
    <property type="entry name" value="HTH-TYPE TRANSCRIPTIONAL REGULATOR GALS"/>
    <property type="match status" value="1"/>
</dbReference>
<dbReference type="PROSITE" id="PS50932">
    <property type="entry name" value="HTH_LACI_2"/>
    <property type="match status" value="1"/>
</dbReference>
<dbReference type="CDD" id="cd06267">
    <property type="entry name" value="PBP1_LacI_sugar_binding-like"/>
    <property type="match status" value="1"/>
</dbReference>
<accession>A0ABW4UQK1</accession>
<keyword evidence="1" id="KW-0805">Transcription regulation</keyword>
<dbReference type="RefSeq" id="WP_204823140.1">
    <property type="nucleotide sequence ID" value="NZ_JBHUGF010000010.1"/>
</dbReference>
<dbReference type="InterPro" id="IPR000843">
    <property type="entry name" value="HTH_LacI"/>
</dbReference>
<dbReference type="PROSITE" id="PS00356">
    <property type="entry name" value="HTH_LACI_1"/>
    <property type="match status" value="1"/>
</dbReference>
<comment type="caution">
    <text evidence="5">The sequence shown here is derived from an EMBL/GenBank/DDBJ whole genome shotgun (WGS) entry which is preliminary data.</text>
</comment>
<evidence type="ECO:0000256" key="3">
    <source>
        <dbReference type="ARBA" id="ARBA00023163"/>
    </source>
</evidence>
<feature type="domain" description="HTH lacI-type" evidence="4">
    <location>
        <begin position="6"/>
        <end position="60"/>
    </location>
</feature>
<keyword evidence="6" id="KW-1185">Reference proteome</keyword>
<dbReference type="SUPFAM" id="SSF47413">
    <property type="entry name" value="lambda repressor-like DNA-binding domains"/>
    <property type="match status" value="1"/>
</dbReference>
<dbReference type="SMART" id="SM00354">
    <property type="entry name" value="HTH_LACI"/>
    <property type="match status" value="1"/>
</dbReference>
<dbReference type="Proteomes" id="UP001597403">
    <property type="component" value="Unassembled WGS sequence"/>
</dbReference>
<sequence length="347" mass="38660">MRSKKVTIEDVAKQAGVGIATVSRALNNSTGISQATRARILQIIDEMGFTPNTSAQSLKIRQTRQIALAVPDIRNAIIPDIAWAVEQAAKQHGYRVVQINTLGNARLELETLREIKKLHVDGLVIMPLAYPKSLESMINQAGIPISVINYSKILSPDLKADIVGLARQEGKLVMEHLIQIGRTRIAYAGAPKDKIEERYLAYEQSVRQVDASLVYFGEDFTFETGRQAANYFYHLKHMPDAIYAVNDMVAIGIVNRFKELGVRVPQDIAVVGIDNNLWTTITTPQISSVSIMGNEVGRLAAELLLKRIQSSNLSEYERVEFEPRLIVRESSVASHHYSHTDISQNNE</sequence>
<keyword evidence="3" id="KW-0804">Transcription</keyword>
<dbReference type="PANTHER" id="PTHR30146">
    <property type="entry name" value="LACI-RELATED TRANSCRIPTIONAL REPRESSOR"/>
    <property type="match status" value="1"/>
</dbReference>
<dbReference type="InterPro" id="IPR010982">
    <property type="entry name" value="Lambda_DNA-bd_dom_sf"/>
</dbReference>
<dbReference type="Pfam" id="PF13377">
    <property type="entry name" value="Peripla_BP_3"/>
    <property type="match status" value="1"/>
</dbReference>
<keyword evidence="2 5" id="KW-0238">DNA-binding</keyword>
<dbReference type="PRINTS" id="PR00036">
    <property type="entry name" value="HTHLACI"/>
</dbReference>
<dbReference type="SUPFAM" id="SSF53822">
    <property type="entry name" value="Periplasmic binding protein-like I"/>
    <property type="match status" value="1"/>
</dbReference>
<reference evidence="6" key="1">
    <citation type="journal article" date="2019" name="Int. J. Syst. Evol. Microbiol.">
        <title>The Global Catalogue of Microorganisms (GCM) 10K type strain sequencing project: providing services to taxonomists for standard genome sequencing and annotation.</title>
        <authorList>
            <consortium name="The Broad Institute Genomics Platform"/>
            <consortium name="The Broad Institute Genome Sequencing Center for Infectious Disease"/>
            <person name="Wu L."/>
            <person name="Ma J."/>
        </authorList>
    </citation>
    <scope>NUCLEOTIDE SEQUENCE [LARGE SCALE GENOMIC DNA]</scope>
    <source>
        <strain evidence="6">CGMCC 1.15067</strain>
    </source>
</reference>
<protein>
    <submittedName>
        <fullName evidence="5">LacI family DNA-binding transcriptional regulator</fullName>
    </submittedName>
</protein>
<dbReference type="Gene3D" id="3.40.50.2300">
    <property type="match status" value="2"/>
</dbReference>
<dbReference type="Pfam" id="PF00356">
    <property type="entry name" value="LacI"/>
    <property type="match status" value="1"/>
</dbReference>
<evidence type="ECO:0000256" key="2">
    <source>
        <dbReference type="ARBA" id="ARBA00023125"/>
    </source>
</evidence>
<evidence type="ECO:0000313" key="5">
    <source>
        <dbReference type="EMBL" id="MFD1989361.1"/>
    </source>
</evidence>
<dbReference type="Gene3D" id="1.10.260.40">
    <property type="entry name" value="lambda repressor-like DNA-binding domains"/>
    <property type="match status" value="1"/>
</dbReference>
<proteinExistence type="predicted"/>